<reference evidence="2" key="1">
    <citation type="submission" date="2025-08" db="UniProtKB">
        <authorList>
            <consortium name="Ensembl"/>
        </authorList>
    </citation>
    <scope>IDENTIFICATION</scope>
</reference>
<proteinExistence type="predicted"/>
<feature type="signal peptide" evidence="1">
    <location>
        <begin position="1"/>
        <end position="21"/>
    </location>
</feature>
<dbReference type="Proteomes" id="UP000261600">
    <property type="component" value="Unplaced"/>
</dbReference>
<sequence length="95" mass="10794">MSVSVLFFCFWSYPLLSKQRGFPVTWLLIPDWVCSLERLVREGERGKASLRANGPRGQGCQRNGGSGGNIVHVKGHWRIRMKSLTGRERLQHNKG</sequence>
<evidence type="ECO:0008006" key="4">
    <source>
        <dbReference type="Google" id="ProtNLM"/>
    </source>
</evidence>
<accession>A0A3Q3K891</accession>
<protein>
    <recommendedName>
        <fullName evidence="4">Secreted protein</fullName>
    </recommendedName>
</protein>
<reference evidence="2" key="2">
    <citation type="submission" date="2025-09" db="UniProtKB">
        <authorList>
            <consortium name="Ensembl"/>
        </authorList>
    </citation>
    <scope>IDENTIFICATION</scope>
</reference>
<evidence type="ECO:0000256" key="1">
    <source>
        <dbReference type="SAM" id="SignalP"/>
    </source>
</evidence>
<evidence type="ECO:0000313" key="2">
    <source>
        <dbReference type="Ensembl" id="ENSMALP00000025515.1"/>
    </source>
</evidence>
<keyword evidence="3" id="KW-1185">Reference proteome</keyword>
<dbReference type="AlphaFoldDB" id="A0A3Q3K891"/>
<dbReference type="Ensembl" id="ENSMALT00000025988.1">
    <property type="protein sequence ID" value="ENSMALP00000025515.1"/>
    <property type="gene ID" value="ENSMALG00000017752.1"/>
</dbReference>
<name>A0A3Q3K891_MONAL</name>
<keyword evidence="1" id="KW-0732">Signal</keyword>
<feature type="chain" id="PRO_5018560737" description="Secreted protein" evidence="1">
    <location>
        <begin position="22"/>
        <end position="95"/>
    </location>
</feature>
<evidence type="ECO:0000313" key="3">
    <source>
        <dbReference type="Proteomes" id="UP000261600"/>
    </source>
</evidence>
<organism evidence="2 3">
    <name type="scientific">Monopterus albus</name>
    <name type="common">Swamp eel</name>
    <dbReference type="NCBI Taxonomy" id="43700"/>
    <lineage>
        <taxon>Eukaryota</taxon>
        <taxon>Metazoa</taxon>
        <taxon>Chordata</taxon>
        <taxon>Craniata</taxon>
        <taxon>Vertebrata</taxon>
        <taxon>Euteleostomi</taxon>
        <taxon>Actinopterygii</taxon>
        <taxon>Neopterygii</taxon>
        <taxon>Teleostei</taxon>
        <taxon>Neoteleostei</taxon>
        <taxon>Acanthomorphata</taxon>
        <taxon>Anabantaria</taxon>
        <taxon>Synbranchiformes</taxon>
        <taxon>Synbranchidae</taxon>
        <taxon>Monopterus</taxon>
    </lineage>
</organism>